<evidence type="ECO:0000259" key="9">
    <source>
        <dbReference type="PROSITE" id="PS50039"/>
    </source>
</evidence>
<feature type="domain" description="Fork-head" evidence="9">
    <location>
        <begin position="384"/>
        <end position="480"/>
    </location>
</feature>
<dbReference type="PROSITE" id="PS00658">
    <property type="entry name" value="FORK_HEAD_2"/>
    <property type="match status" value="1"/>
</dbReference>
<proteinExistence type="predicted"/>
<dbReference type="Gene3D" id="1.10.10.10">
    <property type="entry name" value="Winged helix-like DNA-binding domain superfamily/Winged helix DNA-binding domain"/>
    <property type="match status" value="1"/>
</dbReference>
<feature type="region of interest" description="Disordered" evidence="8">
    <location>
        <begin position="499"/>
        <end position="522"/>
    </location>
</feature>
<dbReference type="PANTHER" id="PTHR46721">
    <property type="entry name" value="FORKHEAD BOX PROTEIN N1"/>
    <property type="match status" value="1"/>
</dbReference>
<dbReference type="GO" id="GO:0000981">
    <property type="term" value="F:DNA-binding transcription factor activity, RNA polymerase II-specific"/>
    <property type="evidence" value="ECO:0007669"/>
    <property type="project" value="TreeGrafter"/>
</dbReference>
<evidence type="ECO:0000256" key="8">
    <source>
        <dbReference type="SAM" id="MobiDB-lite"/>
    </source>
</evidence>
<dbReference type="GO" id="GO:0000976">
    <property type="term" value="F:transcription cis-regulatory region binding"/>
    <property type="evidence" value="ECO:0007669"/>
    <property type="project" value="TreeGrafter"/>
</dbReference>
<keyword evidence="6 7" id="KW-0539">Nucleus</keyword>
<feature type="region of interest" description="Disordered" evidence="8">
    <location>
        <begin position="1"/>
        <end position="42"/>
    </location>
</feature>
<gene>
    <name evidence="10" type="ORF">CCH79_00003776</name>
</gene>
<accession>A0A315VA82</accession>
<dbReference type="CDD" id="cd20056">
    <property type="entry name" value="FH_FOXN1"/>
    <property type="match status" value="1"/>
</dbReference>
<dbReference type="InterPro" id="IPR047401">
    <property type="entry name" value="FH_FOXN1"/>
</dbReference>
<evidence type="ECO:0000313" key="11">
    <source>
        <dbReference type="Proteomes" id="UP000250572"/>
    </source>
</evidence>
<evidence type="ECO:0000313" key="10">
    <source>
        <dbReference type="EMBL" id="PWA20312.1"/>
    </source>
</evidence>
<feature type="compositionally biased region" description="Low complexity" evidence="8">
    <location>
        <begin position="31"/>
        <end position="42"/>
    </location>
</feature>
<comment type="subcellular location">
    <subcellularLocation>
        <location evidence="1 7">Nucleus</location>
    </subcellularLocation>
</comment>
<keyword evidence="4 7" id="KW-0238">DNA-binding</keyword>
<dbReference type="PROSITE" id="PS50039">
    <property type="entry name" value="FORK_HEAD_3"/>
    <property type="match status" value="1"/>
</dbReference>
<comment type="caution">
    <text evidence="10">The sequence shown here is derived from an EMBL/GenBank/DDBJ whole genome shotgun (WGS) entry which is preliminary data.</text>
</comment>
<dbReference type="InterPro" id="IPR049624">
    <property type="entry name" value="FOXN1_4"/>
</dbReference>
<protein>
    <recommendedName>
        <fullName evidence="9">Fork-head domain-containing protein</fullName>
    </recommendedName>
</protein>
<dbReference type="InterPro" id="IPR036388">
    <property type="entry name" value="WH-like_DNA-bd_sf"/>
</dbReference>
<sequence length="739" mass="81583">MERKSTGSTDTGTGHRHDGGTKVVAVGKAASSLPSSESDSWSSVDEALRRSSVAEGQLEHANVPIFTNSSLGALGALGAENTKPVPVTPIFHVWSKQACSESRARRPLYASGYDRWCILCPVSDRVKALRGAQIRKENGLSKDYRSARKNLTQNKNRDTEQLLNSQVSSTFHSRMSNSPKFSFQNSSRSQALTLEVGLHTCEPCRTTCQQMATRQINEGEDICFPHQGSDHSGLRTLPLSRRHSADGTISSERAPADRFHPYRRQFSDGAVDASDCLLQSSSSLSSLQEVNILDSGSCSRDVQTTWGEYSDSIQNLYPELPAVPVEPYGSLSQSYPSYDSMSSMQQVSAKPFPNADQPDGTKYPLQSLSIQPHQERSTEALFPKPIYSYSILIFMALKNSKTGSLPVSEIYSFMTEHFPYFKNAPDGWKNSVRHNLSLNKCFEKVENKNGNTSRKGCLWGLNPAKVEKMQEELHKWRRKDPQTIRRSMAKPEDFDRLLGEKPDRLRPFPPYPSTNTTTLKRVAPTYSPTPLPLSPTQPPPACRPLPQSEYAQIQPSYLPHTALQPSNSFALYSPCGQQAAAGIPSPSRCLNSPTAGKMPPVYRVGLPGEYSVDLRGMQELLQDGDTCYDIDTLNPSLTDLQLQGNLWEELRKDSVVSEPHGPATDLSTSFPQQDHHQQTSCLQAFSPTFEGNPGPRSKAAYEDEDADRSCWNGLHPVGYSGLESLAGYLTSCTTSISLI</sequence>
<dbReference type="GO" id="GO:0005634">
    <property type="term" value="C:nucleus"/>
    <property type="evidence" value="ECO:0007669"/>
    <property type="project" value="UniProtKB-SubCell"/>
</dbReference>
<dbReference type="InterPro" id="IPR036390">
    <property type="entry name" value="WH_DNA-bd_sf"/>
</dbReference>
<dbReference type="STRING" id="33528.ENSGAFP00000015129"/>
<evidence type="ECO:0000256" key="7">
    <source>
        <dbReference type="PROSITE-ProRule" id="PRU00089"/>
    </source>
</evidence>
<dbReference type="Proteomes" id="UP000250572">
    <property type="component" value="Unassembled WGS sequence"/>
</dbReference>
<dbReference type="EMBL" id="NHOQ01001971">
    <property type="protein sequence ID" value="PWA20312.1"/>
    <property type="molecule type" value="Genomic_DNA"/>
</dbReference>
<keyword evidence="11" id="KW-1185">Reference proteome</keyword>
<feature type="DNA-binding region" description="Fork-head" evidence="7">
    <location>
        <begin position="384"/>
        <end position="480"/>
    </location>
</feature>
<keyword evidence="5" id="KW-0804">Transcription</keyword>
<evidence type="ECO:0000256" key="6">
    <source>
        <dbReference type="ARBA" id="ARBA00023242"/>
    </source>
</evidence>
<evidence type="ECO:0000256" key="4">
    <source>
        <dbReference type="ARBA" id="ARBA00023125"/>
    </source>
</evidence>
<dbReference type="AlphaFoldDB" id="A0A315VA82"/>
<evidence type="ECO:0000256" key="1">
    <source>
        <dbReference type="ARBA" id="ARBA00004123"/>
    </source>
</evidence>
<dbReference type="FunFam" id="1.10.10.10:FF:000122">
    <property type="entry name" value="Forkhead box protein N1"/>
    <property type="match status" value="1"/>
</dbReference>
<evidence type="ECO:0000256" key="5">
    <source>
        <dbReference type="ARBA" id="ARBA00023163"/>
    </source>
</evidence>
<keyword evidence="2" id="KW-0217">Developmental protein</keyword>
<dbReference type="InterPro" id="IPR001766">
    <property type="entry name" value="Fork_head_dom"/>
</dbReference>
<evidence type="ECO:0000256" key="2">
    <source>
        <dbReference type="ARBA" id="ARBA00022473"/>
    </source>
</evidence>
<dbReference type="PRINTS" id="PR00053">
    <property type="entry name" value="FORKHEAD"/>
</dbReference>
<dbReference type="InterPro" id="IPR030456">
    <property type="entry name" value="TF_fork_head_CS_2"/>
</dbReference>
<reference evidence="10 11" key="1">
    <citation type="journal article" date="2018" name="G3 (Bethesda)">
        <title>A High-Quality Reference Genome for the Invasive Mosquitofish Gambusia affinis Using a Chicago Library.</title>
        <authorList>
            <person name="Hoffberg S.L."/>
            <person name="Troendle N.J."/>
            <person name="Glenn T.C."/>
            <person name="Mahmud O."/>
            <person name="Louha S."/>
            <person name="Chalopin D."/>
            <person name="Bennetzen J.L."/>
            <person name="Mauricio R."/>
        </authorList>
    </citation>
    <scope>NUCLEOTIDE SEQUENCE [LARGE SCALE GENOMIC DNA]</scope>
    <source>
        <strain evidence="10">NE01/NJP1002.9</strain>
        <tissue evidence="10">Muscle</tissue>
    </source>
</reference>
<name>A0A315VA82_GAMAF</name>
<feature type="compositionally biased region" description="Low complexity" evidence="8">
    <location>
        <begin position="1"/>
        <end position="12"/>
    </location>
</feature>
<dbReference type="Pfam" id="PF00250">
    <property type="entry name" value="Forkhead"/>
    <property type="match status" value="1"/>
</dbReference>
<keyword evidence="3" id="KW-0805">Transcription regulation</keyword>
<dbReference type="SUPFAM" id="SSF46785">
    <property type="entry name" value="Winged helix' DNA-binding domain"/>
    <property type="match status" value="1"/>
</dbReference>
<evidence type="ECO:0000256" key="3">
    <source>
        <dbReference type="ARBA" id="ARBA00023015"/>
    </source>
</evidence>
<organism evidence="10 11">
    <name type="scientific">Gambusia affinis</name>
    <name type="common">Western mosquitofish</name>
    <name type="synonym">Heterandria affinis</name>
    <dbReference type="NCBI Taxonomy" id="33528"/>
    <lineage>
        <taxon>Eukaryota</taxon>
        <taxon>Metazoa</taxon>
        <taxon>Chordata</taxon>
        <taxon>Craniata</taxon>
        <taxon>Vertebrata</taxon>
        <taxon>Euteleostomi</taxon>
        <taxon>Actinopterygii</taxon>
        <taxon>Neopterygii</taxon>
        <taxon>Teleostei</taxon>
        <taxon>Neoteleostei</taxon>
        <taxon>Acanthomorphata</taxon>
        <taxon>Ovalentaria</taxon>
        <taxon>Atherinomorphae</taxon>
        <taxon>Cyprinodontiformes</taxon>
        <taxon>Poeciliidae</taxon>
        <taxon>Poeciliinae</taxon>
        <taxon>Gambusia</taxon>
    </lineage>
</organism>
<dbReference type="PANTHER" id="PTHR46721:SF3">
    <property type="entry name" value="FORKHEAD BOX N1"/>
    <property type="match status" value="1"/>
</dbReference>
<dbReference type="SMART" id="SM00339">
    <property type="entry name" value="FH"/>
    <property type="match status" value="1"/>
</dbReference>